<dbReference type="EMBL" id="JROU02000759">
    <property type="protein sequence ID" value="OEH78387.1"/>
    <property type="molecule type" value="Genomic_DNA"/>
</dbReference>
<protein>
    <submittedName>
        <fullName evidence="2">Uncharacterized protein</fullName>
    </submittedName>
</protein>
<gene>
    <name evidence="2" type="ORF">cyc_05832</name>
</gene>
<dbReference type="Proteomes" id="UP000095192">
    <property type="component" value="Unassembled WGS sequence"/>
</dbReference>
<evidence type="ECO:0000313" key="2">
    <source>
        <dbReference type="EMBL" id="OEH78387.1"/>
    </source>
</evidence>
<name>A0A1D3D4L1_9EIME</name>
<dbReference type="InParanoid" id="A0A1D3D4L1"/>
<comment type="caution">
    <text evidence="2">The sequence shown here is derived from an EMBL/GenBank/DDBJ whole genome shotgun (WGS) entry which is preliminary data.</text>
</comment>
<dbReference type="AlphaFoldDB" id="A0A1D3D4L1"/>
<feature type="region of interest" description="Disordered" evidence="1">
    <location>
        <begin position="1"/>
        <end position="24"/>
    </location>
</feature>
<organism evidence="2 3">
    <name type="scientific">Cyclospora cayetanensis</name>
    <dbReference type="NCBI Taxonomy" id="88456"/>
    <lineage>
        <taxon>Eukaryota</taxon>
        <taxon>Sar</taxon>
        <taxon>Alveolata</taxon>
        <taxon>Apicomplexa</taxon>
        <taxon>Conoidasida</taxon>
        <taxon>Coccidia</taxon>
        <taxon>Eucoccidiorida</taxon>
        <taxon>Eimeriorina</taxon>
        <taxon>Eimeriidae</taxon>
        <taxon>Cyclospora</taxon>
    </lineage>
</organism>
<reference evidence="2 3" key="1">
    <citation type="journal article" date="2016" name="BMC Genomics">
        <title>Comparative genomics reveals Cyclospora cayetanensis possesses coccidia-like metabolism and invasion components but unique surface antigens.</title>
        <authorList>
            <person name="Liu S."/>
            <person name="Wang L."/>
            <person name="Zheng H."/>
            <person name="Xu Z."/>
            <person name="Roellig D.M."/>
            <person name="Li N."/>
            <person name="Frace M.A."/>
            <person name="Tang K."/>
            <person name="Arrowood M.J."/>
            <person name="Moss D.M."/>
            <person name="Zhang L."/>
            <person name="Feng Y."/>
            <person name="Xiao L."/>
        </authorList>
    </citation>
    <scope>NUCLEOTIDE SEQUENCE [LARGE SCALE GENOMIC DNA]</scope>
    <source>
        <strain evidence="2 3">CHN_HEN01</strain>
    </source>
</reference>
<sequence length="201" mass="21997">MRSRNSSSSVVAAAVGSEDSALMDTPSEEKALKALFRMNIDADLRHQCPRASKTDIHEASLTRLRMLEEVYRADRRAAFVPPRWEPPERSSPCDFFCTPFEGPPWQRSSDPSVLEAAGRCIQRTPCSSLPTCVEDGLPHTLPPHLALLKWVILSISASLFSRSSSSGSQITSLGKAGNPGGDREKQEPRGCSSWQLADDAE</sequence>
<feature type="compositionally biased region" description="Low complexity" evidence="1">
    <location>
        <begin position="1"/>
        <end position="20"/>
    </location>
</feature>
<feature type="compositionally biased region" description="Low complexity" evidence="1">
    <location>
        <begin position="163"/>
        <end position="173"/>
    </location>
</feature>
<keyword evidence="3" id="KW-1185">Reference proteome</keyword>
<evidence type="ECO:0000313" key="3">
    <source>
        <dbReference type="Proteomes" id="UP000095192"/>
    </source>
</evidence>
<dbReference type="VEuPathDB" id="ToxoDB:cyc_05832"/>
<proteinExistence type="predicted"/>
<feature type="region of interest" description="Disordered" evidence="1">
    <location>
        <begin position="163"/>
        <end position="201"/>
    </location>
</feature>
<accession>A0A1D3D4L1</accession>
<evidence type="ECO:0000256" key="1">
    <source>
        <dbReference type="SAM" id="MobiDB-lite"/>
    </source>
</evidence>